<evidence type="ECO:0000256" key="1">
    <source>
        <dbReference type="SAM" id="MobiDB-lite"/>
    </source>
</evidence>
<evidence type="ECO:0000313" key="3">
    <source>
        <dbReference type="Proteomes" id="UP000504610"/>
    </source>
</evidence>
<dbReference type="Proteomes" id="UP000504610">
    <property type="component" value="Chromosome 2"/>
</dbReference>
<feature type="region of interest" description="Disordered" evidence="1">
    <location>
        <begin position="87"/>
        <end position="108"/>
    </location>
</feature>
<dbReference type="KEGG" id="rsz:108838482"/>
<feature type="domain" description="KIB1-4 beta-propeller" evidence="2">
    <location>
        <begin position="101"/>
        <end position="168"/>
    </location>
</feature>
<accession>A0A9W3D8Q9</accession>
<reference evidence="3" key="1">
    <citation type="journal article" date="2019" name="Database">
        <title>The radish genome database (RadishGD): an integrated information resource for radish genomics.</title>
        <authorList>
            <person name="Yu H.J."/>
            <person name="Baek S."/>
            <person name="Lee Y.J."/>
            <person name="Cho A."/>
            <person name="Mun J.H."/>
        </authorList>
    </citation>
    <scope>NUCLEOTIDE SEQUENCE [LARGE SCALE GENOMIC DNA]</scope>
    <source>
        <strain evidence="3">cv. WK10039</strain>
    </source>
</reference>
<dbReference type="AlphaFoldDB" id="A0A9W3D8Q9"/>
<organism evidence="3 4">
    <name type="scientific">Raphanus sativus</name>
    <name type="common">Radish</name>
    <name type="synonym">Raphanus raphanistrum var. sativus</name>
    <dbReference type="NCBI Taxonomy" id="3726"/>
    <lineage>
        <taxon>Eukaryota</taxon>
        <taxon>Viridiplantae</taxon>
        <taxon>Streptophyta</taxon>
        <taxon>Embryophyta</taxon>
        <taxon>Tracheophyta</taxon>
        <taxon>Spermatophyta</taxon>
        <taxon>Magnoliopsida</taxon>
        <taxon>eudicotyledons</taxon>
        <taxon>Gunneridae</taxon>
        <taxon>Pentapetalae</taxon>
        <taxon>rosids</taxon>
        <taxon>malvids</taxon>
        <taxon>Brassicales</taxon>
        <taxon>Brassicaceae</taxon>
        <taxon>Brassiceae</taxon>
        <taxon>Raphanus</taxon>
    </lineage>
</organism>
<sequence length="194" mass="21802">MSQLLSRLSRLSSSSSHGLTELRRRLSTAATPYLLSKETISKKAKRPFDGSFLVDMNLYDPTRVSLTLTTSPRADKMRCYELFPGERVESQKKTPPSGNSSYRKKPKSFRVFRQDPERKISSYTEDIGDLCIFVGGSESFCVSATEYPGLKPNSVYYAGYSTGFGFYDLSSNTLHDLTHEAVASSEYMWLAPLQ</sequence>
<dbReference type="GeneID" id="108838482"/>
<keyword evidence="3" id="KW-1185">Reference proteome</keyword>
<dbReference type="RefSeq" id="XP_056860230.1">
    <property type="nucleotide sequence ID" value="XM_057004250.1"/>
</dbReference>
<proteinExistence type="predicted"/>
<dbReference type="InterPro" id="IPR005174">
    <property type="entry name" value="KIB1-4_b-propeller"/>
</dbReference>
<gene>
    <name evidence="4" type="primary">LOC108838482</name>
</gene>
<reference evidence="4" key="2">
    <citation type="submission" date="2025-08" db="UniProtKB">
        <authorList>
            <consortium name="RefSeq"/>
        </authorList>
    </citation>
    <scope>IDENTIFICATION</scope>
    <source>
        <tissue evidence="4">Leaf</tissue>
    </source>
</reference>
<name>A0A9W3D8Q9_RAPSA</name>
<evidence type="ECO:0000313" key="4">
    <source>
        <dbReference type="RefSeq" id="XP_056860230.1"/>
    </source>
</evidence>
<protein>
    <submittedName>
        <fullName evidence="4">Uncharacterized protein LOC108838482</fullName>
    </submittedName>
</protein>
<evidence type="ECO:0000259" key="2">
    <source>
        <dbReference type="Pfam" id="PF03478"/>
    </source>
</evidence>
<dbReference type="Pfam" id="PF03478">
    <property type="entry name" value="Beta-prop_KIB1-4"/>
    <property type="match status" value="1"/>
</dbReference>